<proteinExistence type="predicted"/>
<dbReference type="EMBL" id="JAPDRQ010000097">
    <property type="protein sequence ID" value="KAJ9655420.1"/>
    <property type="molecule type" value="Genomic_DNA"/>
</dbReference>
<name>A0ACC3A4W0_9EURO</name>
<dbReference type="Proteomes" id="UP001172386">
    <property type="component" value="Unassembled WGS sequence"/>
</dbReference>
<organism evidence="1 2">
    <name type="scientific">Neophaeococcomyces mojaviensis</name>
    <dbReference type="NCBI Taxonomy" id="3383035"/>
    <lineage>
        <taxon>Eukaryota</taxon>
        <taxon>Fungi</taxon>
        <taxon>Dikarya</taxon>
        <taxon>Ascomycota</taxon>
        <taxon>Pezizomycotina</taxon>
        <taxon>Eurotiomycetes</taxon>
        <taxon>Chaetothyriomycetidae</taxon>
        <taxon>Chaetothyriales</taxon>
        <taxon>Chaetothyriales incertae sedis</taxon>
        <taxon>Neophaeococcomyces</taxon>
    </lineage>
</organism>
<evidence type="ECO:0000313" key="1">
    <source>
        <dbReference type="EMBL" id="KAJ9655420.1"/>
    </source>
</evidence>
<accession>A0ACC3A4W0</accession>
<gene>
    <name evidence="1" type="ORF">H2198_005724</name>
</gene>
<protein>
    <submittedName>
        <fullName evidence="1">Uncharacterized protein</fullName>
    </submittedName>
</protein>
<sequence length="670" mass="76008">MSLQDFRENNLENKRPESLANLTLPLQGDGYLSPVDWRGEVIYFLLPDRFSDGKESERTELESVITREQWGNWNDWAHSGGDRWQGGTLNGIRSKLTYVKELGVTVIWIGPIFKQRANLNTYHGYGIQDFLDVDPHFGTRADLVNLIKEAHQRELRVILDVIFNHSGWNWNYEERHGGESAPYRSWPGYYSQIHWLDRHGQPNAGSLGEEDGVWPTELQRFESYTRAGEGSLAGETAQNFDDIHAEFRRTDFAGHMRDFNFDRKRTLTDLVNCYKYWIALTDCDGFRLDTLKHVDTGVVRDFCGAIKEFASSLGKVNFFLVGEVAGSDENAERYRKVLKSNLNATLDIGESREALTAVAKGLLPASAYFHKVAAWSDDLGSHRDAGLHHVIILDDHDHVFGTKVRFSSDAAGPYQVVAGVAIQLLSLGIPCIYYGTEQSLAGPPKAQRDKYLPDYGHHDKYLRETMFGASHPRLSGEAGRRTDGIDRSLPGFAAYGVTGKHCFRMKFEAFQAIRTLIAIRQSIPALRFGRQYLRDIMTDHPRFEASKSGDIFAWSRILDEQEVLCVINGHGVKRSSAVIVVDANIHHRREAKLHVLLSSAETLDIQNRTYSRGNILAVERRGHQAEPKFGCFDYLIQKRINMTEIVIFVFIDDDESLPLPQVDDNCGFFE</sequence>
<evidence type="ECO:0000313" key="2">
    <source>
        <dbReference type="Proteomes" id="UP001172386"/>
    </source>
</evidence>
<comment type="caution">
    <text evidence="1">The sequence shown here is derived from an EMBL/GenBank/DDBJ whole genome shotgun (WGS) entry which is preliminary data.</text>
</comment>
<reference evidence="1" key="1">
    <citation type="submission" date="2022-10" db="EMBL/GenBank/DDBJ databases">
        <title>Culturing micro-colonial fungi from biological soil crusts in the Mojave desert and describing Neophaeococcomyces mojavensis, and introducing the new genera and species Taxawa tesnikishii.</title>
        <authorList>
            <person name="Kurbessoian T."/>
            <person name="Stajich J.E."/>
        </authorList>
    </citation>
    <scope>NUCLEOTIDE SEQUENCE</scope>
    <source>
        <strain evidence="1">JES_112</strain>
    </source>
</reference>
<keyword evidence="2" id="KW-1185">Reference proteome</keyword>